<protein>
    <submittedName>
        <fullName evidence="1">Uncharacterized protein</fullName>
    </submittedName>
</protein>
<sequence length="58" mass="6568">MYSVPKKEVKVMWVSAEFLDENIPVRVDPIPVNLIIMHNPESLSSDMVDLSNVLARLS</sequence>
<dbReference type="AlphaFoldDB" id="A0A9D4N460"/>
<dbReference type="Proteomes" id="UP000828390">
    <property type="component" value="Unassembled WGS sequence"/>
</dbReference>
<evidence type="ECO:0000313" key="1">
    <source>
        <dbReference type="EMBL" id="KAH3887501.1"/>
    </source>
</evidence>
<proteinExistence type="predicted"/>
<name>A0A9D4N460_DREPO</name>
<reference evidence="1" key="1">
    <citation type="journal article" date="2019" name="bioRxiv">
        <title>The Genome of the Zebra Mussel, Dreissena polymorpha: A Resource for Invasive Species Research.</title>
        <authorList>
            <person name="McCartney M.A."/>
            <person name="Auch B."/>
            <person name="Kono T."/>
            <person name="Mallez S."/>
            <person name="Zhang Y."/>
            <person name="Obille A."/>
            <person name="Becker A."/>
            <person name="Abrahante J.E."/>
            <person name="Garbe J."/>
            <person name="Badalamenti J.P."/>
            <person name="Herman A."/>
            <person name="Mangelson H."/>
            <person name="Liachko I."/>
            <person name="Sullivan S."/>
            <person name="Sone E.D."/>
            <person name="Koren S."/>
            <person name="Silverstein K.A.T."/>
            <person name="Beckman K.B."/>
            <person name="Gohl D.M."/>
        </authorList>
    </citation>
    <scope>NUCLEOTIDE SEQUENCE</scope>
    <source>
        <strain evidence="1">Duluth1</strain>
        <tissue evidence="1">Whole animal</tissue>
    </source>
</reference>
<reference evidence="1" key="2">
    <citation type="submission" date="2020-11" db="EMBL/GenBank/DDBJ databases">
        <authorList>
            <person name="McCartney M.A."/>
            <person name="Auch B."/>
            <person name="Kono T."/>
            <person name="Mallez S."/>
            <person name="Becker A."/>
            <person name="Gohl D.M."/>
            <person name="Silverstein K.A.T."/>
            <person name="Koren S."/>
            <person name="Bechman K.B."/>
            <person name="Herman A."/>
            <person name="Abrahante J.E."/>
            <person name="Garbe J."/>
        </authorList>
    </citation>
    <scope>NUCLEOTIDE SEQUENCE</scope>
    <source>
        <strain evidence="1">Duluth1</strain>
        <tissue evidence="1">Whole animal</tissue>
    </source>
</reference>
<comment type="caution">
    <text evidence="1">The sequence shown here is derived from an EMBL/GenBank/DDBJ whole genome shotgun (WGS) entry which is preliminary data.</text>
</comment>
<organism evidence="1 2">
    <name type="scientific">Dreissena polymorpha</name>
    <name type="common">Zebra mussel</name>
    <name type="synonym">Mytilus polymorpha</name>
    <dbReference type="NCBI Taxonomy" id="45954"/>
    <lineage>
        <taxon>Eukaryota</taxon>
        <taxon>Metazoa</taxon>
        <taxon>Spiralia</taxon>
        <taxon>Lophotrochozoa</taxon>
        <taxon>Mollusca</taxon>
        <taxon>Bivalvia</taxon>
        <taxon>Autobranchia</taxon>
        <taxon>Heteroconchia</taxon>
        <taxon>Euheterodonta</taxon>
        <taxon>Imparidentia</taxon>
        <taxon>Neoheterodontei</taxon>
        <taxon>Myida</taxon>
        <taxon>Dreissenoidea</taxon>
        <taxon>Dreissenidae</taxon>
        <taxon>Dreissena</taxon>
    </lineage>
</organism>
<keyword evidence="2" id="KW-1185">Reference proteome</keyword>
<evidence type="ECO:0000313" key="2">
    <source>
        <dbReference type="Proteomes" id="UP000828390"/>
    </source>
</evidence>
<accession>A0A9D4N460</accession>
<dbReference type="EMBL" id="JAIWYP010000001">
    <property type="protein sequence ID" value="KAH3887501.1"/>
    <property type="molecule type" value="Genomic_DNA"/>
</dbReference>
<gene>
    <name evidence="1" type="ORF">DPMN_011518</name>
</gene>